<feature type="compositionally biased region" description="Low complexity" evidence="1">
    <location>
        <begin position="199"/>
        <end position="214"/>
    </location>
</feature>
<keyword evidence="4" id="KW-1185">Reference proteome</keyword>
<feature type="region of interest" description="Disordered" evidence="1">
    <location>
        <begin position="197"/>
        <end position="231"/>
    </location>
</feature>
<evidence type="ECO:0000256" key="2">
    <source>
        <dbReference type="SAM" id="Phobius"/>
    </source>
</evidence>
<feature type="transmembrane region" description="Helical" evidence="2">
    <location>
        <begin position="81"/>
        <end position="105"/>
    </location>
</feature>
<feature type="transmembrane region" description="Helical" evidence="2">
    <location>
        <begin position="171"/>
        <end position="189"/>
    </location>
</feature>
<protein>
    <recommendedName>
        <fullName evidence="5">DUF4199 domain-containing protein</fullName>
    </recommendedName>
</protein>
<keyword evidence="2" id="KW-0472">Membrane</keyword>
<dbReference type="EMBL" id="CP108482">
    <property type="protein sequence ID" value="WUS54701.1"/>
    <property type="molecule type" value="Genomic_DNA"/>
</dbReference>
<dbReference type="RefSeq" id="WP_329500764.1">
    <property type="nucleotide sequence ID" value="NZ_CP108460.1"/>
</dbReference>
<sequence length="231" mass="24143">MNGRSRRDAGRPAVAGGAEAAARARVAGDPGVLGTALAVVLAFSLAEGSWEWFSTYLGLTLLAVILSFGRVPVLTPGRGAAYGWSLAAYSLVVGLCVVLALAPALQRWDWLFPMPGTRQGCVESGRYESLRTRAALGDLAGQDAEALVHTQQEQSRQVVVDCLAATTTRWLPVYALGTALLVAVGSWAWGRARARRSRPAGCSGAPRSAWSPGSARRRRGRSGRSGGPGGG</sequence>
<keyword evidence="2" id="KW-0812">Transmembrane</keyword>
<evidence type="ECO:0000313" key="3">
    <source>
        <dbReference type="EMBL" id="WUS54701.1"/>
    </source>
</evidence>
<evidence type="ECO:0008006" key="5">
    <source>
        <dbReference type="Google" id="ProtNLM"/>
    </source>
</evidence>
<feature type="transmembrane region" description="Helical" evidence="2">
    <location>
        <begin position="26"/>
        <end position="46"/>
    </location>
</feature>
<dbReference type="Proteomes" id="UP001432014">
    <property type="component" value="Chromosome"/>
</dbReference>
<evidence type="ECO:0000313" key="4">
    <source>
        <dbReference type="Proteomes" id="UP001432014"/>
    </source>
</evidence>
<proteinExistence type="predicted"/>
<name>A0ABZ1W1L1_9ACTN</name>
<gene>
    <name evidence="3" type="ORF">OG469_03765</name>
</gene>
<organism evidence="3 4">
    <name type="scientific">Kitasatospora herbaricolor</name>
    <dbReference type="NCBI Taxonomy" id="68217"/>
    <lineage>
        <taxon>Bacteria</taxon>
        <taxon>Bacillati</taxon>
        <taxon>Actinomycetota</taxon>
        <taxon>Actinomycetes</taxon>
        <taxon>Kitasatosporales</taxon>
        <taxon>Streptomycetaceae</taxon>
        <taxon>Kitasatospora</taxon>
    </lineage>
</organism>
<accession>A0ABZ1W1L1</accession>
<evidence type="ECO:0000256" key="1">
    <source>
        <dbReference type="SAM" id="MobiDB-lite"/>
    </source>
</evidence>
<feature type="transmembrane region" description="Helical" evidence="2">
    <location>
        <begin position="52"/>
        <end position="69"/>
    </location>
</feature>
<reference evidence="3 4" key="1">
    <citation type="submission" date="2022-10" db="EMBL/GenBank/DDBJ databases">
        <title>The complete genomes of actinobacterial strains from the NBC collection.</title>
        <authorList>
            <person name="Joergensen T.S."/>
            <person name="Alvarez Arevalo M."/>
            <person name="Sterndorff E.B."/>
            <person name="Faurdal D."/>
            <person name="Vuksanovic O."/>
            <person name="Mourched A.-S."/>
            <person name="Charusanti P."/>
            <person name="Shaw S."/>
            <person name="Blin K."/>
            <person name="Weber T."/>
        </authorList>
    </citation>
    <scope>NUCLEOTIDE SEQUENCE [LARGE SCALE GENOMIC DNA]</scope>
    <source>
        <strain evidence="3 4">NBC_01247</strain>
    </source>
</reference>
<keyword evidence="2" id="KW-1133">Transmembrane helix</keyword>